<sequence>MDAIGARECYRCAVTVAHTAPARPSSLQAGLEPPLAPSHRHPSLVGQWVPEQTAASARASMLGLRAGMLSKVAHDPGGLHRGHTARLRARSPEKGNYGRPGLGTSRP</sequence>
<dbReference type="EMBL" id="JAUKUA010000001">
    <property type="protein sequence ID" value="KAK0730275.1"/>
    <property type="molecule type" value="Genomic_DNA"/>
</dbReference>
<evidence type="ECO:0000313" key="3">
    <source>
        <dbReference type="Proteomes" id="UP001172102"/>
    </source>
</evidence>
<proteinExistence type="predicted"/>
<feature type="region of interest" description="Disordered" evidence="1">
    <location>
        <begin position="72"/>
        <end position="107"/>
    </location>
</feature>
<comment type="caution">
    <text evidence="2">The sequence shown here is derived from an EMBL/GenBank/DDBJ whole genome shotgun (WGS) entry which is preliminary data.</text>
</comment>
<keyword evidence="3" id="KW-1185">Reference proteome</keyword>
<feature type="region of interest" description="Disordered" evidence="1">
    <location>
        <begin position="21"/>
        <end position="43"/>
    </location>
</feature>
<gene>
    <name evidence="2" type="ORF">B0H67DRAFT_26927</name>
</gene>
<dbReference type="AlphaFoldDB" id="A0AA40B9S3"/>
<protein>
    <submittedName>
        <fullName evidence="2">Uncharacterized protein</fullName>
    </submittedName>
</protein>
<evidence type="ECO:0000313" key="2">
    <source>
        <dbReference type="EMBL" id="KAK0730275.1"/>
    </source>
</evidence>
<evidence type="ECO:0000256" key="1">
    <source>
        <dbReference type="SAM" id="MobiDB-lite"/>
    </source>
</evidence>
<feature type="compositionally biased region" description="Basic residues" evidence="1">
    <location>
        <begin position="80"/>
        <end position="89"/>
    </location>
</feature>
<name>A0AA40B9S3_9PEZI</name>
<reference evidence="2" key="1">
    <citation type="submission" date="2023-06" db="EMBL/GenBank/DDBJ databases">
        <title>Genome-scale phylogeny and comparative genomics of the fungal order Sordariales.</title>
        <authorList>
            <consortium name="Lawrence Berkeley National Laboratory"/>
            <person name="Hensen N."/>
            <person name="Bonometti L."/>
            <person name="Westerberg I."/>
            <person name="Brannstrom I.O."/>
            <person name="Guillou S."/>
            <person name="Cros-Aarteil S."/>
            <person name="Calhoun S."/>
            <person name="Haridas S."/>
            <person name="Kuo A."/>
            <person name="Mondo S."/>
            <person name="Pangilinan J."/>
            <person name="Riley R."/>
            <person name="Labutti K."/>
            <person name="Andreopoulos B."/>
            <person name="Lipzen A."/>
            <person name="Chen C."/>
            <person name="Yanf M."/>
            <person name="Daum C."/>
            <person name="Ng V."/>
            <person name="Clum A."/>
            <person name="Steindorff A."/>
            <person name="Ohm R."/>
            <person name="Martin F."/>
            <person name="Silar P."/>
            <person name="Natvig D."/>
            <person name="Lalanne C."/>
            <person name="Gautier V."/>
            <person name="Ament-Velasquez S.L."/>
            <person name="Kruys A."/>
            <person name="Hutchinson M.I."/>
            <person name="Powell A.J."/>
            <person name="Barry K."/>
            <person name="Miller A.N."/>
            <person name="Grigoriev I.V."/>
            <person name="Debuchy R."/>
            <person name="Gladieux P."/>
            <person name="Thoren M.H."/>
            <person name="Johannesson H."/>
        </authorList>
    </citation>
    <scope>NUCLEOTIDE SEQUENCE</scope>
    <source>
        <strain evidence="2">SMH4607-1</strain>
    </source>
</reference>
<accession>A0AA40B9S3</accession>
<dbReference type="Proteomes" id="UP001172102">
    <property type="component" value="Unassembled WGS sequence"/>
</dbReference>
<organism evidence="2 3">
    <name type="scientific">Lasiosphaeris hirsuta</name>
    <dbReference type="NCBI Taxonomy" id="260670"/>
    <lineage>
        <taxon>Eukaryota</taxon>
        <taxon>Fungi</taxon>
        <taxon>Dikarya</taxon>
        <taxon>Ascomycota</taxon>
        <taxon>Pezizomycotina</taxon>
        <taxon>Sordariomycetes</taxon>
        <taxon>Sordariomycetidae</taxon>
        <taxon>Sordariales</taxon>
        <taxon>Lasiosphaeriaceae</taxon>
        <taxon>Lasiosphaeris</taxon>
    </lineage>
</organism>